<dbReference type="EMBL" id="JABFAA010000008">
    <property type="protein sequence ID" value="MBA0689563.1"/>
    <property type="molecule type" value="Genomic_DNA"/>
</dbReference>
<comment type="caution">
    <text evidence="4">The sequence shown here is derived from an EMBL/GenBank/DDBJ whole genome shotgun (WGS) entry which is preliminary data.</text>
</comment>
<accession>A0A7J8XQL6</accession>
<dbReference type="SUPFAM" id="SSF51197">
    <property type="entry name" value="Clavaminate synthase-like"/>
    <property type="match status" value="1"/>
</dbReference>
<evidence type="ECO:0000313" key="5">
    <source>
        <dbReference type="Proteomes" id="UP000593577"/>
    </source>
</evidence>
<evidence type="ECO:0000256" key="2">
    <source>
        <dbReference type="ARBA" id="ARBA00023004"/>
    </source>
</evidence>
<dbReference type="Proteomes" id="UP000593577">
    <property type="component" value="Unassembled WGS sequence"/>
</dbReference>
<keyword evidence="5" id="KW-1185">Reference proteome</keyword>
<organism evidence="4 5">
    <name type="scientific">Gossypium aridum</name>
    <name type="common">American cotton</name>
    <name type="synonym">Erioxylum aridum</name>
    <dbReference type="NCBI Taxonomy" id="34290"/>
    <lineage>
        <taxon>Eukaryota</taxon>
        <taxon>Viridiplantae</taxon>
        <taxon>Streptophyta</taxon>
        <taxon>Embryophyta</taxon>
        <taxon>Tracheophyta</taxon>
        <taxon>Spermatophyta</taxon>
        <taxon>Magnoliopsida</taxon>
        <taxon>eudicotyledons</taxon>
        <taxon>Gunneridae</taxon>
        <taxon>Pentapetalae</taxon>
        <taxon>rosids</taxon>
        <taxon>malvids</taxon>
        <taxon>Malvales</taxon>
        <taxon>Malvaceae</taxon>
        <taxon>Malvoideae</taxon>
        <taxon>Gossypium</taxon>
    </lineage>
</organism>
<sequence length="119" mass="13658">MDTKVVSRAFAGSLPVDSVQALASKNLKNIPSRYIRPEVEIVVSIDESQQFPVIDVSKLDHDDEQKKLHRACKDWGFFQLINHGIADELIEKMKIDTQEFFKLPLEEKMAYAQLPNEIE</sequence>
<reference evidence="4 5" key="1">
    <citation type="journal article" date="2019" name="Genome Biol. Evol.">
        <title>Insights into the evolution of the New World diploid cottons (Gossypium, subgenus Houzingenia) based on genome sequencing.</title>
        <authorList>
            <person name="Grover C.E."/>
            <person name="Arick M.A. 2nd"/>
            <person name="Thrash A."/>
            <person name="Conover J.L."/>
            <person name="Sanders W.S."/>
            <person name="Peterson D.G."/>
            <person name="Frelichowski J.E."/>
            <person name="Scheffler J.A."/>
            <person name="Scheffler B.E."/>
            <person name="Wendel J.F."/>
        </authorList>
    </citation>
    <scope>NUCLEOTIDE SEQUENCE [LARGE SCALE GENOMIC DNA]</scope>
    <source>
        <strain evidence="4">185</strain>
        <tissue evidence="4">Leaf</tissue>
    </source>
</reference>
<evidence type="ECO:0000313" key="4">
    <source>
        <dbReference type="EMBL" id="MBA0689563.1"/>
    </source>
</evidence>
<protein>
    <recommendedName>
        <fullName evidence="3">Non-haem dioxygenase N-terminal domain-containing protein</fullName>
    </recommendedName>
</protein>
<dbReference type="InterPro" id="IPR026992">
    <property type="entry name" value="DIOX_N"/>
</dbReference>
<dbReference type="GO" id="GO:0046872">
    <property type="term" value="F:metal ion binding"/>
    <property type="evidence" value="ECO:0007669"/>
    <property type="project" value="UniProtKB-KW"/>
</dbReference>
<dbReference type="PANTHER" id="PTHR47991">
    <property type="entry name" value="OXOGLUTARATE/IRON-DEPENDENT DIOXYGENASE"/>
    <property type="match status" value="1"/>
</dbReference>
<keyword evidence="1" id="KW-0479">Metal-binding</keyword>
<evidence type="ECO:0000256" key="1">
    <source>
        <dbReference type="ARBA" id="ARBA00022723"/>
    </source>
</evidence>
<feature type="non-terminal residue" evidence="4">
    <location>
        <position position="1"/>
    </location>
</feature>
<dbReference type="Pfam" id="PF14226">
    <property type="entry name" value="DIOX_N"/>
    <property type="match status" value="1"/>
</dbReference>
<name>A0A7J8XQL6_GOSAI</name>
<gene>
    <name evidence="4" type="ORF">Goari_007286</name>
</gene>
<keyword evidence="2" id="KW-0408">Iron</keyword>
<dbReference type="AlphaFoldDB" id="A0A7J8XQL6"/>
<proteinExistence type="predicted"/>
<feature type="domain" description="Non-haem dioxygenase N-terminal" evidence="3">
    <location>
        <begin position="52"/>
        <end position="115"/>
    </location>
</feature>
<dbReference type="InterPro" id="IPR050295">
    <property type="entry name" value="Plant_2OG-oxidoreductases"/>
</dbReference>
<evidence type="ECO:0000259" key="3">
    <source>
        <dbReference type="Pfam" id="PF14226"/>
    </source>
</evidence>
<dbReference type="InterPro" id="IPR027443">
    <property type="entry name" value="IPNS-like_sf"/>
</dbReference>
<dbReference type="Gene3D" id="2.60.120.330">
    <property type="entry name" value="B-lactam Antibiotic, Isopenicillin N Synthase, Chain"/>
    <property type="match status" value="1"/>
</dbReference>